<accession>A0A290Z7H9</accession>
<dbReference type="PANTHER" id="PTHR42709">
    <property type="entry name" value="ALKALINE PHOSPHATASE LIKE PROTEIN"/>
    <property type="match status" value="1"/>
</dbReference>
<keyword evidence="10" id="KW-1185">Reference proteome</keyword>
<evidence type="ECO:0000256" key="3">
    <source>
        <dbReference type="ARBA" id="ARBA00022475"/>
    </source>
</evidence>
<keyword evidence="4 7" id="KW-0812">Transmembrane</keyword>
<keyword evidence="5 7" id="KW-1133">Transmembrane helix</keyword>
<dbReference type="KEGG" id="apre:CNX65_17955"/>
<dbReference type="EMBL" id="CP023445">
    <property type="protein sequence ID" value="ATE54935.1"/>
    <property type="molecule type" value="Genomic_DNA"/>
</dbReference>
<feature type="transmembrane region" description="Helical" evidence="7">
    <location>
        <begin position="174"/>
        <end position="193"/>
    </location>
</feature>
<dbReference type="RefSeq" id="WP_096494556.1">
    <property type="nucleotide sequence ID" value="NZ_CP023445.1"/>
</dbReference>
<name>A0A290Z7H9_9PSEU</name>
<evidence type="ECO:0000313" key="10">
    <source>
        <dbReference type="Proteomes" id="UP000218505"/>
    </source>
</evidence>
<evidence type="ECO:0000313" key="9">
    <source>
        <dbReference type="EMBL" id="ATE54935.1"/>
    </source>
</evidence>
<gene>
    <name evidence="9" type="ORF">CNX65_17955</name>
</gene>
<protein>
    <recommendedName>
        <fullName evidence="8">VTT domain-containing protein</fullName>
    </recommendedName>
</protein>
<evidence type="ECO:0000256" key="5">
    <source>
        <dbReference type="ARBA" id="ARBA00022989"/>
    </source>
</evidence>
<organism evidence="9 10">
    <name type="scientific">Actinosynnema pretiosum</name>
    <dbReference type="NCBI Taxonomy" id="42197"/>
    <lineage>
        <taxon>Bacteria</taxon>
        <taxon>Bacillati</taxon>
        <taxon>Actinomycetota</taxon>
        <taxon>Actinomycetes</taxon>
        <taxon>Pseudonocardiales</taxon>
        <taxon>Pseudonocardiaceae</taxon>
        <taxon>Actinosynnema</taxon>
    </lineage>
</organism>
<proteinExistence type="inferred from homology"/>
<feature type="transmembrane region" description="Helical" evidence="7">
    <location>
        <begin position="142"/>
        <end position="162"/>
    </location>
</feature>
<dbReference type="GO" id="GO:0005886">
    <property type="term" value="C:plasma membrane"/>
    <property type="evidence" value="ECO:0007669"/>
    <property type="project" value="UniProtKB-SubCell"/>
</dbReference>
<feature type="domain" description="VTT" evidence="8">
    <location>
        <begin position="32"/>
        <end position="161"/>
    </location>
</feature>
<dbReference type="AlphaFoldDB" id="A0A290Z7H9"/>
<dbReference type="Proteomes" id="UP000218505">
    <property type="component" value="Chromosome"/>
</dbReference>
<dbReference type="PANTHER" id="PTHR42709:SF6">
    <property type="entry name" value="UNDECAPRENYL PHOSPHATE TRANSPORTER A"/>
    <property type="match status" value="1"/>
</dbReference>
<dbReference type="InterPro" id="IPR032816">
    <property type="entry name" value="VTT_dom"/>
</dbReference>
<evidence type="ECO:0000256" key="7">
    <source>
        <dbReference type="SAM" id="Phobius"/>
    </source>
</evidence>
<evidence type="ECO:0000256" key="6">
    <source>
        <dbReference type="ARBA" id="ARBA00023136"/>
    </source>
</evidence>
<evidence type="ECO:0000256" key="4">
    <source>
        <dbReference type="ARBA" id="ARBA00022692"/>
    </source>
</evidence>
<evidence type="ECO:0000256" key="2">
    <source>
        <dbReference type="ARBA" id="ARBA00010792"/>
    </source>
</evidence>
<sequence>MSVEQLLETIPPLLVYLVVGLVIGVESVGVPLPGEIVLVTAALMSSQHDELSPLWIAVAATGGAVVGDSVGYAIGRRGGPRLFDWAGRRFPKHFGQAHVGKAREFFGRHGAWAVFFGRFVALLRILAGPLAGSMRMAYPKFLAANAGGGVVWAAGTTYAVHYLGVVAETWLKRFSWIGLVVAVGAGIGVALLVRWKLNRDVAGDGVREEGAS</sequence>
<evidence type="ECO:0000259" key="8">
    <source>
        <dbReference type="Pfam" id="PF09335"/>
    </source>
</evidence>
<evidence type="ECO:0000256" key="1">
    <source>
        <dbReference type="ARBA" id="ARBA00004651"/>
    </source>
</evidence>
<dbReference type="InterPro" id="IPR051311">
    <property type="entry name" value="DedA_domain"/>
</dbReference>
<reference evidence="9" key="1">
    <citation type="submission" date="2017-09" db="EMBL/GenBank/DDBJ databases">
        <title>Complete Genome Sequence of ansamitocin-producing Bacterium Actinosynnema pretiosum X47.</title>
        <authorList>
            <person name="Cao G."/>
            <person name="Zong G."/>
            <person name="Zhong C."/>
            <person name="Fu J."/>
        </authorList>
    </citation>
    <scope>NUCLEOTIDE SEQUENCE [LARGE SCALE GENOMIC DNA]</scope>
    <source>
        <strain evidence="9">X47</strain>
    </source>
</reference>
<comment type="similarity">
    <text evidence="2">Belongs to the DedA family.</text>
</comment>
<comment type="subcellular location">
    <subcellularLocation>
        <location evidence="1">Cell membrane</location>
        <topology evidence="1">Multi-pass membrane protein</topology>
    </subcellularLocation>
</comment>
<keyword evidence="3" id="KW-1003">Cell membrane</keyword>
<feature type="transmembrane region" description="Helical" evidence="7">
    <location>
        <begin position="54"/>
        <end position="75"/>
    </location>
</feature>
<dbReference type="Pfam" id="PF09335">
    <property type="entry name" value="VTT_dom"/>
    <property type="match status" value="1"/>
</dbReference>
<feature type="transmembrane region" description="Helical" evidence="7">
    <location>
        <begin position="13"/>
        <end position="42"/>
    </location>
</feature>
<keyword evidence="6 7" id="KW-0472">Membrane</keyword>